<keyword evidence="1" id="KW-0175">Coiled coil</keyword>
<dbReference type="PANTHER" id="PTHR10887:SF341">
    <property type="entry name" value="NFX1-TYPE ZINC FINGER-CONTAINING PROTEIN 1"/>
    <property type="match status" value="1"/>
</dbReference>
<dbReference type="InterPro" id="IPR045055">
    <property type="entry name" value="DNA2/NAM7-like"/>
</dbReference>
<dbReference type="GO" id="GO:0031380">
    <property type="term" value="C:nuclear RNA-directed RNA polymerase complex"/>
    <property type="evidence" value="ECO:0007669"/>
    <property type="project" value="TreeGrafter"/>
</dbReference>
<reference evidence="5" key="1">
    <citation type="submission" date="2020-11" db="EMBL/GenBank/DDBJ databases">
        <authorList>
            <person name="Tran Van P."/>
        </authorList>
    </citation>
    <scope>NUCLEOTIDE SEQUENCE</scope>
</reference>
<dbReference type="GO" id="GO:0004386">
    <property type="term" value="F:helicase activity"/>
    <property type="evidence" value="ECO:0007669"/>
    <property type="project" value="InterPro"/>
</dbReference>
<evidence type="ECO:0008006" key="7">
    <source>
        <dbReference type="Google" id="ProtNLM"/>
    </source>
</evidence>
<dbReference type="InterPro" id="IPR047187">
    <property type="entry name" value="SF1_C_Upf1"/>
</dbReference>
<dbReference type="InterPro" id="IPR041677">
    <property type="entry name" value="DNA2/NAM7_AAA_11"/>
</dbReference>
<evidence type="ECO:0000259" key="3">
    <source>
        <dbReference type="Pfam" id="PF13087"/>
    </source>
</evidence>
<dbReference type="PANTHER" id="PTHR10887">
    <property type="entry name" value="DNA2/NAM7 HELICASE FAMILY"/>
    <property type="match status" value="1"/>
</dbReference>
<dbReference type="InterPro" id="IPR027417">
    <property type="entry name" value="P-loop_NTPase"/>
</dbReference>
<dbReference type="InterPro" id="IPR041679">
    <property type="entry name" value="DNA2/NAM7-like_C"/>
</dbReference>
<dbReference type="AlphaFoldDB" id="A0A7R9BL71"/>
<dbReference type="Proteomes" id="UP000678499">
    <property type="component" value="Unassembled WGS sequence"/>
</dbReference>
<dbReference type="Pfam" id="PF25396">
    <property type="entry name" value="ZNFX1"/>
    <property type="match status" value="1"/>
</dbReference>
<dbReference type="EMBL" id="CAJPEX010000647">
    <property type="protein sequence ID" value="CAG0916690.1"/>
    <property type="molecule type" value="Genomic_DNA"/>
</dbReference>
<evidence type="ECO:0000256" key="1">
    <source>
        <dbReference type="SAM" id="Coils"/>
    </source>
</evidence>
<dbReference type="Pfam" id="PF13087">
    <property type="entry name" value="AAA_12"/>
    <property type="match status" value="1"/>
</dbReference>
<feature type="domain" description="DNA2/NAM7 helicase helicase" evidence="2">
    <location>
        <begin position="760"/>
        <end position="839"/>
    </location>
</feature>
<proteinExistence type="predicted"/>
<gene>
    <name evidence="5" type="ORF">NMOB1V02_LOCUS4296</name>
</gene>
<dbReference type="Gene3D" id="3.40.50.300">
    <property type="entry name" value="P-loop containing nucleotide triphosphate hydrolases"/>
    <property type="match status" value="3"/>
</dbReference>
<dbReference type="InterPro" id="IPR057373">
    <property type="entry name" value="ZNFX1"/>
</dbReference>
<feature type="coiled-coil region" evidence="1">
    <location>
        <begin position="627"/>
        <end position="654"/>
    </location>
</feature>
<evidence type="ECO:0000313" key="5">
    <source>
        <dbReference type="EMBL" id="CAD7276538.1"/>
    </source>
</evidence>
<feature type="domain" description="ZNFX1" evidence="4">
    <location>
        <begin position="177"/>
        <end position="280"/>
    </location>
</feature>
<organism evidence="5">
    <name type="scientific">Notodromas monacha</name>
    <dbReference type="NCBI Taxonomy" id="399045"/>
    <lineage>
        <taxon>Eukaryota</taxon>
        <taxon>Metazoa</taxon>
        <taxon>Ecdysozoa</taxon>
        <taxon>Arthropoda</taxon>
        <taxon>Crustacea</taxon>
        <taxon>Oligostraca</taxon>
        <taxon>Ostracoda</taxon>
        <taxon>Podocopa</taxon>
        <taxon>Podocopida</taxon>
        <taxon>Cypridocopina</taxon>
        <taxon>Cypridoidea</taxon>
        <taxon>Cyprididae</taxon>
        <taxon>Notodromas</taxon>
    </lineage>
</organism>
<accession>A0A7R9BL71</accession>
<dbReference type="OrthoDB" id="2423195at2759"/>
<dbReference type="Pfam" id="PF13086">
    <property type="entry name" value="AAA_11"/>
    <property type="match status" value="2"/>
</dbReference>
<feature type="domain" description="DNA2/NAM7 helicase helicase" evidence="2">
    <location>
        <begin position="359"/>
        <end position="576"/>
    </location>
</feature>
<dbReference type="GO" id="GO:0031048">
    <property type="term" value="P:regulatory ncRNA-mediated heterochromatin formation"/>
    <property type="evidence" value="ECO:0007669"/>
    <property type="project" value="TreeGrafter"/>
</dbReference>
<dbReference type="SUPFAM" id="SSF52540">
    <property type="entry name" value="P-loop containing nucleoside triphosphate hydrolases"/>
    <property type="match status" value="1"/>
</dbReference>
<protein>
    <recommendedName>
        <fullName evidence="7">NFX1-type zinc finger-containing protein 1</fullName>
    </recommendedName>
</protein>
<dbReference type="FunFam" id="3.40.50.300:FF:000742">
    <property type="entry name" value="NFX1-type zinc finger-containing protein 1"/>
    <property type="match status" value="1"/>
</dbReference>
<evidence type="ECO:0000259" key="4">
    <source>
        <dbReference type="Pfam" id="PF25396"/>
    </source>
</evidence>
<sequence length="1195" mass="136503">MCHLDPKDAQDMVRSEIVFFDLLVRLCPADEAMSVEAGFNAMKMPVFDLEKILGPDMELRLMMNRVRENLADLRKSVENPDHSVIRKKGFFGESHLDNAPDDFRTLSVLPTLNDLLCIEEPFLRANIISGRYLDADHYLDVQFRLIKEDFVRPLREGVAEMMRRMQNSLHDFGVWRKIQEVRIYEKGVITRKIYERVGVSLELKFSLRNLGQVRWEISKRLIFGSLLCLTNDNFKSVLFASVVEREVEDLRRGIIRIRPESSKFDLNAWTKGPEFLVVESAAFFEAYRHVLSSLQKIPLDQFPLKKYIVDVERNTSLPKYILDHEGDEANVFPLKFKGRQFFGNPFSTDDWPKPEELGLDEAQFCAFKEGLCHEFALIQGPPGTGKTFIGLKLVKTILSRRRKHKIFNNGPILVVCFTNHALDQFLEGISRFTRRILRIGGRSKSVLLEEFTVQNAPLLRSKGNACQVRSDMKNHLIILERSLGELETLKKGISAGAGILSLEKLREYNIEIPSCFPSSFSLANWLSFPSNSNNLSQNFLKQILDEEKKLIFAEKKNLRFPTEDAEDDADDGGIDRVAVVDLDIEDEAAAEAQRREVESIYDTDCEAKMPTAARAKEIILHHCEISYMSIENDLNRAEKDVQDTAEQLDASNGAAECLDVLQQGGFWEEHMRKTQHLMQAELRLENWKLMRSKFQADSAFLKVPANLDLVKPPKQLVGPEENWVNARLRARWLIYRYWANRFVRIIHGKIDARMEEYRLQVERYKEAQDGALLQYTQSLDVVGMTTTGAARNISLVQNMKSRILVVEEAAEVLESHIVCCLSSHCEHLIQIGDQQQLRPSTNVYKLAKNYGLDVSLFERMVKNRVPYARLRQQHRMRPEISNLIKLNVYEDLQDHESVTQYADVLGVAKNVFFVTHNFPEESNEDLKSKSNKVEAEFLLALCRYLLLQGYKREQITILTGYSGQLFVFKKLIANFPTCKDVRITLVDNYQGEENDIILLSLVRSNTEGNIGFLKTDNRVNVALSRAKQGLFIIGNMDVLSAGSKLWSNIKLVLVNCLEKCFARLHCGHACGNRCHVRSDPGHELAKCSKPCGKSCPRNHPCKEAKSCPPMRKWNIATILVEQFCHVDTHALENVLAVFKAGYMCLAKRHANANLSVDMFVRLLAVSTARPVKKSVVIPVLIRLVRSCAESLALRV</sequence>
<dbReference type="CDD" id="cd18808">
    <property type="entry name" value="SF1_C_Upf1"/>
    <property type="match status" value="1"/>
</dbReference>
<feature type="domain" description="DNA2/NAM7 helicase-like C-terminal" evidence="3">
    <location>
        <begin position="852"/>
        <end position="1036"/>
    </location>
</feature>
<name>A0A7R9BL71_9CRUS</name>
<keyword evidence="6" id="KW-1185">Reference proteome</keyword>
<evidence type="ECO:0000313" key="6">
    <source>
        <dbReference type="Proteomes" id="UP000678499"/>
    </source>
</evidence>
<evidence type="ECO:0000259" key="2">
    <source>
        <dbReference type="Pfam" id="PF13086"/>
    </source>
</evidence>
<dbReference type="EMBL" id="OA882684">
    <property type="protein sequence ID" value="CAD7276538.1"/>
    <property type="molecule type" value="Genomic_DNA"/>
</dbReference>